<proteinExistence type="predicted"/>
<reference evidence="3" key="1">
    <citation type="submission" date="2010-08" db="EMBL/GenBank/DDBJ databases">
        <authorList>
            <consortium name="Caenorhabditis japonica Sequencing Consortium"/>
            <person name="Wilson R.K."/>
        </authorList>
    </citation>
    <scope>NUCLEOTIDE SEQUENCE [LARGE SCALE GENOMIC DNA]</scope>
    <source>
        <strain evidence="3">DF5081</strain>
    </source>
</reference>
<accession>A0A8R1EW00</accession>
<feature type="compositionally biased region" description="Polar residues" evidence="1">
    <location>
        <begin position="85"/>
        <end position="94"/>
    </location>
</feature>
<evidence type="ECO:0000313" key="3">
    <source>
        <dbReference type="Proteomes" id="UP000005237"/>
    </source>
</evidence>
<keyword evidence="3" id="KW-1185">Reference proteome</keyword>
<feature type="region of interest" description="Disordered" evidence="1">
    <location>
        <begin position="27"/>
        <end position="94"/>
    </location>
</feature>
<dbReference type="Proteomes" id="UP000005237">
    <property type="component" value="Unassembled WGS sequence"/>
</dbReference>
<organism evidence="2 3">
    <name type="scientific">Caenorhabditis japonica</name>
    <dbReference type="NCBI Taxonomy" id="281687"/>
    <lineage>
        <taxon>Eukaryota</taxon>
        <taxon>Metazoa</taxon>
        <taxon>Ecdysozoa</taxon>
        <taxon>Nematoda</taxon>
        <taxon>Chromadorea</taxon>
        <taxon>Rhabditida</taxon>
        <taxon>Rhabditina</taxon>
        <taxon>Rhabditomorpha</taxon>
        <taxon>Rhabditoidea</taxon>
        <taxon>Rhabditidae</taxon>
        <taxon>Peloderinae</taxon>
        <taxon>Caenorhabditis</taxon>
    </lineage>
</organism>
<dbReference type="EnsemblMetazoa" id="CJA41654.1">
    <property type="protein sequence ID" value="CJA41654.1"/>
    <property type="gene ID" value="WBGene00217502"/>
</dbReference>
<evidence type="ECO:0000256" key="1">
    <source>
        <dbReference type="SAM" id="MobiDB-lite"/>
    </source>
</evidence>
<sequence>MRPPGNVANAIGRTLIPKTNRWILPEGVRDLENNKMATKKKNKKKKKEKKRSKSSSSLSTTFDFRENSRLLRRFTRSSRSPFSIAPQSARNSNE</sequence>
<protein>
    <submittedName>
        <fullName evidence="2">Uncharacterized protein</fullName>
    </submittedName>
</protein>
<feature type="compositionally biased region" description="Basic residues" evidence="1">
    <location>
        <begin position="37"/>
        <end position="53"/>
    </location>
</feature>
<dbReference type="AlphaFoldDB" id="A0A8R1EW00"/>
<evidence type="ECO:0000313" key="2">
    <source>
        <dbReference type="EnsemblMetazoa" id="CJA41654.1"/>
    </source>
</evidence>
<reference evidence="2" key="2">
    <citation type="submission" date="2022-06" db="UniProtKB">
        <authorList>
            <consortium name="EnsemblMetazoa"/>
        </authorList>
    </citation>
    <scope>IDENTIFICATION</scope>
    <source>
        <strain evidence="2">DF5081</strain>
    </source>
</reference>
<name>A0A8R1EW00_CAEJA</name>